<accession>A0A3L6TVP0</accession>
<gene>
    <name evidence="2" type="ORF">C2845_PM01G27060</name>
</gene>
<keyword evidence="3" id="KW-1185">Reference proteome</keyword>
<proteinExistence type="predicted"/>
<name>A0A3L6TVP0_PANMI</name>
<dbReference type="AlphaFoldDB" id="A0A3L6TVP0"/>
<protein>
    <submittedName>
        <fullName evidence="2">Uncharacterized protein</fullName>
    </submittedName>
</protein>
<evidence type="ECO:0000313" key="3">
    <source>
        <dbReference type="Proteomes" id="UP000275267"/>
    </source>
</evidence>
<comment type="caution">
    <text evidence="2">The sequence shown here is derived from an EMBL/GenBank/DDBJ whole genome shotgun (WGS) entry which is preliminary data.</text>
</comment>
<evidence type="ECO:0000256" key="1">
    <source>
        <dbReference type="SAM" id="MobiDB-lite"/>
    </source>
</evidence>
<sequence length="78" mass="7989">MAGAVGVWLEAFAMIGRTEAAQAAGAEAGRRYQGDDGAGVAEGGKKGGVVQEKRQRSSGVLSDSDTLVCMLMDRFAPA</sequence>
<organism evidence="2 3">
    <name type="scientific">Panicum miliaceum</name>
    <name type="common">Proso millet</name>
    <name type="synonym">Broomcorn millet</name>
    <dbReference type="NCBI Taxonomy" id="4540"/>
    <lineage>
        <taxon>Eukaryota</taxon>
        <taxon>Viridiplantae</taxon>
        <taxon>Streptophyta</taxon>
        <taxon>Embryophyta</taxon>
        <taxon>Tracheophyta</taxon>
        <taxon>Spermatophyta</taxon>
        <taxon>Magnoliopsida</taxon>
        <taxon>Liliopsida</taxon>
        <taxon>Poales</taxon>
        <taxon>Poaceae</taxon>
        <taxon>PACMAD clade</taxon>
        <taxon>Panicoideae</taxon>
        <taxon>Panicodae</taxon>
        <taxon>Paniceae</taxon>
        <taxon>Panicinae</taxon>
        <taxon>Panicum</taxon>
        <taxon>Panicum sect. Panicum</taxon>
    </lineage>
</organism>
<evidence type="ECO:0000313" key="2">
    <source>
        <dbReference type="EMBL" id="RLN43525.1"/>
    </source>
</evidence>
<reference evidence="3" key="1">
    <citation type="journal article" date="2019" name="Nat. Commun.">
        <title>The genome of broomcorn millet.</title>
        <authorList>
            <person name="Zou C."/>
            <person name="Miki D."/>
            <person name="Li D."/>
            <person name="Tang Q."/>
            <person name="Xiao L."/>
            <person name="Rajput S."/>
            <person name="Deng P."/>
            <person name="Jia W."/>
            <person name="Huang R."/>
            <person name="Zhang M."/>
            <person name="Sun Y."/>
            <person name="Hu J."/>
            <person name="Fu X."/>
            <person name="Schnable P.S."/>
            <person name="Li F."/>
            <person name="Zhang H."/>
            <person name="Feng B."/>
            <person name="Zhu X."/>
            <person name="Liu R."/>
            <person name="Schnable J.C."/>
            <person name="Zhu J.-K."/>
            <person name="Zhang H."/>
        </authorList>
    </citation>
    <scope>NUCLEOTIDE SEQUENCE [LARGE SCALE GENOMIC DNA]</scope>
</reference>
<dbReference type="Proteomes" id="UP000275267">
    <property type="component" value="Unassembled WGS sequence"/>
</dbReference>
<dbReference type="EMBL" id="PQIB02000001">
    <property type="protein sequence ID" value="RLN43525.1"/>
    <property type="molecule type" value="Genomic_DNA"/>
</dbReference>
<feature type="region of interest" description="Disordered" evidence="1">
    <location>
        <begin position="27"/>
        <end position="58"/>
    </location>
</feature>